<comment type="caution">
    <text evidence="7">The sequence shown here is derived from an EMBL/GenBank/DDBJ whole genome shotgun (WGS) entry which is preliminary data.</text>
</comment>
<accession>A0ABR2KFU1</accession>
<keyword evidence="8" id="KW-1185">Reference proteome</keyword>
<evidence type="ECO:0000256" key="2">
    <source>
        <dbReference type="ARBA" id="ARBA00022679"/>
    </source>
</evidence>
<dbReference type="Proteomes" id="UP001470230">
    <property type="component" value="Unassembled WGS sequence"/>
</dbReference>
<evidence type="ECO:0000256" key="4">
    <source>
        <dbReference type="ARBA" id="ARBA00022777"/>
    </source>
</evidence>
<organism evidence="7 8">
    <name type="scientific">Tritrichomonas musculus</name>
    <dbReference type="NCBI Taxonomy" id="1915356"/>
    <lineage>
        <taxon>Eukaryota</taxon>
        <taxon>Metamonada</taxon>
        <taxon>Parabasalia</taxon>
        <taxon>Tritrichomonadida</taxon>
        <taxon>Tritrichomonadidae</taxon>
        <taxon>Tritrichomonas</taxon>
    </lineage>
</organism>
<keyword evidence="5" id="KW-0067">ATP-binding</keyword>
<name>A0ABR2KFU1_9EUKA</name>
<protein>
    <recommendedName>
        <fullName evidence="6">Protein kinase domain-containing protein</fullName>
    </recommendedName>
</protein>
<dbReference type="InterPro" id="IPR011009">
    <property type="entry name" value="Kinase-like_dom_sf"/>
</dbReference>
<reference evidence="7 8" key="1">
    <citation type="submission" date="2024-04" db="EMBL/GenBank/DDBJ databases">
        <title>Tritrichomonas musculus Genome.</title>
        <authorList>
            <person name="Alves-Ferreira E."/>
            <person name="Grigg M."/>
            <person name="Lorenzi H."/>
            <person name="Galac M."/>
        </authorList>
    </citation>
    <scope>NUCLEOTIDE SEQUENCE [LARGE SCALE GENOMIC DNA]</scope>
    <source>
        <strain evidence="7 8">EAF2021</strain>
    </source>
</reference>
<dbReference type="InterPro" id="IPR000719">
    <property type="entry name" value="Prot_kinase_dom"/>
</dbReference>
<evidence type="ECO:0000313" key="8">
    <source>
        <dbReference type="Proteomes" id="UP001470230"/>
    </source>
</evidence>
<keyword evidence="1" id="KW-0723">Serine/threonine-protein kinase</keyword>
<dbReference type="PANTHER" id="PTHR24346">
    <property type="entry name" value="MAP/MICROTUBULE AFFINITY-REGULATING KINASE"/>
    <property type="match status" value="1"/>
</dbReference>
<keyword evidence="3" id="KW-0547">Nucleotide-binding</keyword>
<dbReference type="EMBL" id="JAPFFF010000005">
    <property type="protein sequence ID" value="KAK8889994.1"/>
    <property type="molecule type" value="Genomic_DNA"/>
</dbReference>
<dbReference type="PROSITE" id="PS50011">
    <property type="entry name" value="PROTEIN_KINASE_DOM"/>
    <property type="match status" value="1"/>
</dbReference>
<dbReference type="PANTHER" id="PTHR24346:SF82">
    <property type="entry name" value="KP78A-RELATED"/>
    <property type="match status" value="1"/>
</dbReference>
<gene>
    <name evidence="7" type="ORF">M9Y10_034752</name>
</gene>
<sequence length="326" mass="38680">MQQQFLIPHKVGSYSFINEVEDNKWTSIDQQSNKEVFIQLISKKECQTQDFQSKIMTYFNTLKKIHSTFFSRCLDFFEDKHNYYVVMEKPEGITLNEYVFRNKGKITEEYIKTFFSNLIEAYREMLNNNFQFSVTYNNIYVKDCNVFNLNEFKLTIIPYMMKSVISSSYMFEAPEVFLGKIKSSESNVWTCGVFLYYITTGTLPFSVTPFNPDEFQKIILNAEIQIPLYVPSNIKDIIARMIIKNPGSRIKFAQIFDHVWLKKESVKQTAKTYSHIDMDQFPTLWAQPNFIKEYPKDDNARSNKFHFQVVPKQKTSRFHIEKIQKQ</sequence>
<proteinExistence type="predicted"/>
<dbReference type="SMART" id="SM00220">
    <property type="entry name" value="S_TKc"/>
    <property type="match status" value="1"/>
</dbReference>
<evidence type="ECO:0000256" key="1">
    <source>
        <dbReference type="ARBA" id="ARBA00022527"/>
    </source>
</evidence>
<keyword evidence="4" id="KW-0418">Kinase</keyword>
<evidence type="ECO:0000259" key="6">
    <source>
        <dbReference type="PROSITE" id="PS50011"/>
    </source>
</evidence>
<evidence type="ECO:0000256" key="3">
    <source>
        <dbReference type="ARBA" id="ARBA00022741"/>
    </source>
</evidence>
<keyword evidence="2" id="KW-0808">Transferase</keyword>
<dbReference type="Pfam" id="PF00069">
    <property type="entry name" value="Pkinase"/>
    <property type="match status" value="1"/>
</dbReference>
<evidence type="ECO:0000256" key="5">
    <source>
        <dbReference type="ARBA" id="ARBA00022840"/>
    </source>
</evidence>
<dbReference type="Gene3D" id="1.10.510.10">
    <property type="entry name" value="Transferase(Phosphotransferase) domain 1"/>
    <property type="match status" value="1"/>
</dbReference>
<feature type="domain" description="Protein kinase" evidence="6">
    <location>
        <begin position="5"/>
        <end position="261"/>
    </location>
</feature>
<evidence type="ECO:0000313" key="7">
    <source>
        <dbReference type="EMBL" id="KAK8889994.1"/>
    </source>
</evidence>
<dbReference type="SUPFAM" id="SSF56112">
    <property type="entry name" value="Protein kinase-like (PK-like)"/>
    <property type="match status" value="1"/>
</dbReference>